<comment type="caution">
    <text evidence="6">The sequence shown here is derived from an EMBL/GenBank/DDBJ whole genome shotgun (WGS) entry which is preliminary data.</text>
</comment>
<evidence type="ECO:0000256" key="3">
    <source>
        <dbReference type="ARBA" id="ARBA00022741"/>
    </source>
</evidence>
<evidence type="ECO:0000313" key="6">
    <source>
        <dbReference type="EMBL" id="MBB4930520.1"/>
    </source>
</evidence>
<gene>
    <name evidence="6" type="ORF">F4561_001340</name>
</gene>
<proteinExistence type="inferred from homology"/>
<reference evidence="6 7" key="1">
    <citation type="submission" date="2020-08" db="EMBL/GenBank/DDBJ databases">
        <title>Sequencing the genomes of 1000 actinobacteria strains.</title>
        <authorList>
            <person name="Klenk H.-P."/>
        </authorList>
    </citation>
    <scope>NUCLEOTIDE SEQUENCE [LARGE SCALE GENOMIC DNA]</scope>
    <source>
        <strain evidence="6 7">DSM 102030</strain>
    </source>
</reference>
<dbReference type="GO" id="GO:0005524">
    <property type="term" value="F:ATP binding"/>
    <property type="evidence" value="ECO:0007669"/>
    <property type="project" value="UniProtKB-KW"/>
</dbReference>
<dbReference type="InterPro" id="IPR027417">
    <property type="entry name" value="P-loop_NTPase"/>
</dbReference>
<dbReference type="GO" id="GO:0016887">
    <property type="term" value="F:ATP hydrolysis activity"/>
    <property type="evidence" value="ECO:0007669"/>
    <property type="project" value="InterPro"/>
</dbReference>
<keyword evidence="4 6" id="KW-0067">ATP-binding</keyword>
<dbReference type="Gene3D" id="3.40.50.300">
    <property type="entry name" value="P-loop containing nucleotide triphosphate hydrolases"/>
    <property type="match status" value="1"/>
</dbReference>
<dbReference type="SMART" id="SM00382">
    <property type="entry name" value="AAA"/>
    <property type="match status" value="1"/>
</dbReference>
<dbReference type="InterPro" id="IPR003593">
    <property type="entry name" value="AAA+_ATPase"/>
</dbReference>
<evidence type="ECO:0000256" key="2">
    <source>
        <dbReference type="ARBA" id="ARBA00022448"/>
    </source>
</evidence>
<evidence type="ECO:0000256" key="4">
    <source>
        <dbReference type="ARBA" id="ARBA00022840"/>
    </source>
</evidence>
<dbReference type="AlphaFoldDB" id="A0A7W7REJ0"/>
<dbReference type="EMBL" id="JACHJT010000001">
    <property type="protein sequence ID" value="MBB4930520.1"/>
    <property type="molecule type" value="Genomic_DNA"/>
</dbReference>
<protein>
    <submittedName>
        <fullName evidence="6">ABC-2 type transport system ATP-binding protein</fullName>
    </submittedName>
</protein>
<dbReference type="RefSeq" id="WP_312885168.1">
    <property type="nucleotide sequence ID" value="NZ_JACHJT010000001.1"/>
</dbReference>
<dbReference type="PROSITE" id="PS50893">
    <property type="entry name" value="ABC_TRANSPORTER_2"/>
    <property type="match status" value="1"/>
</dbReference>
<keyword evidence="7" id="KW-1185">Reference proteome</keyword>
<evidence type="ECO:0000259" key="5">
    <source>
        <dbReference type="PROSITE" id="PS50893"/>
    </source>
</evidence>
<name>A0A7W7REJ0_9ACTN</name>
<comment type="similarity">
    <text evidence="1">Belongs to the ABC transporter superfamily.</text>
</comment>
<evidence type="ECO:0000256" key="1">
    <source>
        <dbReference type="ARBA" id="ARBA00005417"/>
    </source>
</evidence>
<organism evidence="6 7">
    <name type="scientific">Lipingzhangella halophila</name>
    <dbReference type="NCBI Taxonomy" id="1783352"/>
    <lineage>
        <taxon>Bacteria</taxon>
        <taxon>Bacillati</taxon>
        <taxon>Actinomycetota</taxon>
        <taxon>Actinomycetes</taxon>
        <taxon>Streptosporangiales</taxon>
        <taxon>Nocardiopsidaceae</taxon>
        <taxon>Lipingzhangella</taxon>
    </lineage>
</organism>
<dbReference type="SUPFAM" id="SSF52540">
    <property type="entry name" value="P-loop containing nucleoside triphosphate hydrolases"/>
    <property type="match status" value="1"/>
</dbReference>
<keyword evidence="2" id="KW-0813">Transport</keyword>
<dbReference type="InterPro" id="IPR003439">
    <property type="entry name" value="ABC_transporter-like_ATP-bd"/>
</dbReference>
<dbReference type="Proteomes" id="UP000523007">
    <property type="component" value="Unassembled WGS sequence"/>
</dbReference>
<keyword evidence="3" id="KW-0547">Nucleotide-binding</keyword>
<dbReference type="Pfam" id="PF00005">
    <property type="entry name" value="ABC_tran"/>
    <property type="match status" value="1"/>
</dbReference>
<evidence type="ECO:0000313" key="7">
    <source>
        <dbReference type="Proteomes" id="UP000523007"/>
    </source>
</evidence>
<accession>A0A7W7REJ0</accession>
<dbReference type="PANTHER" id="PTHR43335:SF4">
    <property type="entry name" value="ABC TRANSPORTER, ATP-BINDING PROTEIN"/>
    <property type="match status" value="1"/>
</dbReference>
<feature type="domain" description="ABC transporter" evidence="5">
    <location>
        <begin position="16"/>
        <end position="241"/>
    </location>
</feature>
<sequence length="316" mass="33549">MPVAESALAPAPAVDIRAQGLTKRYGNTTAVDDLSFTANPGVITGFLGPNGAGKSTALRMLLGLTKPTRGTITIGDRHISEFGDPARRVGALLDARAVHPQRIASDHLLAFAQTAGLGKKRVGEVLDLVGLTDAAKRRTGEFSLGMHQRLGIATALLGDPGVLVLDEPLNGLDPEGIRWMRTLMRDLAAEGRTILFSSHLMSEMELTADNLVVIGQGRLIAEATLEEFVQEHTTQTVTVRSPEFDELGSALSRAGITFDRAAGPSLLVTGADASTVGKIAATEGIALEELTRVRESLEDVFLRLTHNATEYESHAA</sequence>
<dbReference type="PANTHER" id="PTHR43335">
    <property type="entry name" value="ABC TRANSPORTER, ATP-BINDING PROTEIN"/>
    <property type="match status" value="1"/>
</dbReference>